<feature type="domain" description="DUF4159" evidence="3">
    <location>
        <begin position="76"/>
        <end position="171"/>
    </location>
</feature>
<dbReference type="EMBL" id="MQWA01000001">
    <property type="protein sequence ID" value="PQJ27696.1"/>
    <property type="molecule type" value="Genomic_DNA"/>
</dbReference>
<gene>
    <name evidence="4" type="ORF">BSZ32_03725</name>
</gene>
<dbReference type="RefSeq" id="WP_165788624.1">
    <property type="nucleotide sequence ID" value="NZ_MQWA01000001.1"/>
</dbReference>
<protein>
    <recommendedName>
        <fullName evidence="3">DUF4159 domain-containing protein</fullName>
    </recommendedName>
</protein>
<accession>A0A2S7TY80</accession>
<organism evidence="4 5">
    <name type="scientific">Rubritalea profundi</name>
    <dbReference type="NCBI Taxonomy" id="1658618"/>
    <lineage>
        <taxon>Bacteria</taxon>
        <taxon>Pseudomonadati</taxon>
        <taxon>Verrucomicrobiota</taxon>
        <taxon>Verrucomicrobiia</taxon>
        <taxon>Verrucomicrobiales</taxon>
        <taxon>Rubritaleaceae</taxon>
        <taxon>Rubritalea</taxon>
    </lineage>
</organism>
<dbReference type="InterPro" id="IPR025297">
    <property type="entry name" value="DUF4159"/>
</dbReference>
<feature type="compositionally biased region" description="Low complexity" evidence="1">
    <location>
        <begin position="172"/>
        <end position="185"/>
    </location>
</feature>
<feature type="region of interest" description="Disordered" evidence="1">
    <location>
        <begin position="170"/>
        <end position="191"/>
    </location>
</feature>
<comment type="caution">
    <text evidence="4">The sequence shown here is derived from an EMBL/GenBank/DDBJ whole genome shotgun (WGS) entry which is preliminary data.</text>
</comment>
<evidence type="ECO:0000256" key="2">
    <source>
        <dbReference type="SAM" id="SignalP"/>
    </source>
</evidence>
<evidence type="ECO:0000313" key="5">
    <source>
        <dbReference type="Proteomes" id="UP000239907"/>
    </source>
</evidence>
<evidence type="ECO:0000256" key="1">
    <source>
        <dbReference type="SAM" id="MobiDB-lite"/>
    </source>
</evidence>
<proteinExistence type="predicted"/>
<dbReference type="Proteomes" id="UP000239907">
    <property type="component" value="Unassembled WGS sequence"/>
</dbReference>
<sequence>MFSRSIHLTLVILVGSFSSLNAEDPQITEEIDEYMELMTQLTYKTTTKPERGRVSECKAVSPMRGFPKAMANVKVRFIRLNHGGNGWDDGMGKSGADTNFLQAFGKATGFKVAEKGESHAVGLLKKYPDDGFPPFVYLTGNGSMGRVSTAGTKVLREYCLKGGMLIADAGRRNSTNRSSTSCGRSFRTKPS</sequence>
<reference evidence="4 5" key="1">
    <citation type="submission" date="2016-12" db="EMBL/GenBank/DDBJ databases">
        <title>Study of bacterial adaptation to deep sea.</title>
        <authorList>
            <person name="Song J."/>
            <person name="Yoshizawa S."/>
            <person name="Kogure K."/>
        </authorList>
    </citation>
    <scope>NUCLEOTIDE SEQUENCE [LARGE SCALE GENOMIC DNA]</scope>
    <source>
        <strain evidence="4 5">SAORIC-165</strain>
    </source>
</reference>
<keyword evidence="2" id="KW-0732">Signal</keyword>
<dbReference type="Gene3D" id="3.40.50.12140">
    <property type="entry name" value="Domain of unknown function DUF4159"/>
    <property type="match status" value="1"/>
</dbReference>
<keyword evidence="5" id="KW-1185">Reference proteome</keyword>
<dbReference type="Pfam" id="PF13709">
    <property type="entry name" value="DUF4159"/>
    <property type="match status" value="1"/>
</dbReference>
<name>A0A2S7TY80_9BACT</name>
<feature type="chain" id="PRO_5015741373" description="DUF4159 domain-containing protein" evidence="2">
    <location>
        <begin position="23"/>
        <end position="191"/>
    </location>
</feature>
<feature type="signal peptide" evidence="2">
    <location>
        <begin position="1"/>
        <end position="22"/>
    </location>
</feature>
<dbReference type="AlphaFoldDB" id="A0A2S7TY80"/>
<evidence type="ECO:0000259" key="3">
    <source>
        <dbReference type="Pfam" id="PF13709"/>
    </source>
</evidence>
<evidence type="ECO:0000313" key="4">
    <source>
        <dbReference type="EMBL" id="PQJ27696.1"/>
    </source>
</evidence>